<dbReference type="InterPro" id="IPR002821">
    <property type="entry name" value="Hydantoinase_A"/>
</dbReference>
<evidence type="ECO:0000313" key="4">
    <source>
        <dbReference type="EMBL" id="ADB50555.1"/>
    </source>
</evidence>
<dbReference type="EMBL" id="CP001854">
    <property type="protein sequence ID" value="ADB50555.1"/>
    <property type="molecule type" value="Genomic_DNA"/>
</dbReference>
<gene>
    <name evidence="4" type="ordered locus">Cwoe_2130</name>
</gene>
<dbReference type="eggNOG" id="COG0145">
    <property type="taxonomic scope" value="Bacteria"/>
</dbReference>
<sequence>MSYTVAVDVGGTFTDVVATDGAAGVFVGKVSSRPHDEATAVLEAVGVVAEHYGKEPGELLAGTEFFILGTTVVTNAMLEYRGTPTGLITTRGFRDILELRRGYKESLFDLRLPAPHPIVRRRFIKGVSERIDDQGKVVVELDEDEVRDAARELKAAGIESVAVCLLFSFVNDAHERRVAEIVREEHPECFITLSCDVLPQIREFERVSTTVVNAYTSPLLKNYLGRLDEGLRSAGFDGELVVVQSNGGVMDVGYSAEHGVDAVLSGPAGGVVAAVELGERSGYRNVITADMGGTSYDVCLIHEGKPEVGVDNWISRYRVAVPLVDIHTIGSGGGSIAWVDEAGALRVGPESAGAQPGPACYGRGGTRPTVTDANLLLGFMDPQRFMGGKMALDRAAAEAAFEEHVAEPLGISVTEAAVGVFRIANSDMSNALRYVSVKRGRDPRNYALMAFGGAGAVHAGVQATDLGIKTVLVPRNASVLSAYGGMVADFKVSRVQSYVRSMEAIDPDELTDLFLKVQEDAEEMLPPAETTRLERYLDIRYEGQVHEVIVPLQTRTRKISAVTLSRAIADFHELHEQLYAHKRPSEPVQVVSIRMELTGLRSMDALAAPRRFGDEDSSGAKVGSREAYFERLGGFVETPIYDGASIQPGNVVTGPAVIHEPGTTIVVGAEQEAMLDQYETYVIEVVG</sequence>
<dbReference type="PANTHER" id="PTHR11365">
    <property type="entry name" value="5-OXOPROLINASE RELATED"/>
    <property type="match status" value="1"/>
</dbReference>
<feature type="domain" description="Hydantoinase/oxoprolinase N-terminal" evidence="2">
    <location>
        <begin position="5"/>
        <end position="185"/>
    </location>
</feature>
<dbReference type="PANTHER" id="PTHR11365:SF23">
    <property type="entry name" value="HYPOTHETICAL 5-OXOPROLINASE (EUROFUNG)-RELATED"/>
    <property type="match status" value="1"/>
</dbReference>
<evidence type="ECO:0000313" key="5">
    <source>
        <dbReference type="Proteomes" id="UP000008229"/>
    </source>
</evidence>
<reference evidence="4 5" key="1">
    <citation type="journal article" date="2010" name="Stand. Genomic Sci.">
        <title>Complete genome sequence of Conexibacter woesei type strain (ID131577).</title>
        <authorList>
            <person name="Pukall R."/>
            <person name="Lapidus A."/>
            <person name="Glavina Del Rio T."/>
            <person name="Copeland A."/>
            <person name="Tice H."/>
            <person name="Cheng J.-F."/>
            <person name="Lucas S."/>
            <person name="Chen F."/>
            <person name="Nolan M."/>
            <person name="Bruce D."/>
            <person name="Goodwin L."/>
            <person name="Pitluck S."/>
            <person name="Mavromatis K."/>
            <person name="Ivanova N."/>
            <person name="Ovchinnikova G."/>
            <person name="Pati A."/>
            <person name="Chen A."/>
            <person name="Palaniappan K."/>
            <person name="Land M."/>
            <person name="Hauser L."/>
            <person name="Chang Y.-J."/>
            <person name="Jeffries C.D."/>
            <person name="Chain P."/>
            <person name="Meincke L."/>
            <person name="Sims D."/>
            <person name="Brettin T."/>
            <person name="Detter J.C."/>
            <person name="Rohde M."/>
            <person name="Goeker M."/>
            <person name="Bristow J."/>
            <person name="Eisen J.A."/>
            <person name="Markowitz V."/>
            <person name="Kyrpides N.C."/>
            <person name="Klenk H.-P."/>
            <person name="Hugenholtz P."/>
        </authorList>
    </citation>
    <scope>NUCLEOTIDE SEQUENCE [LARGE SCALE GENOMIC DNA]</scope>
    <source>
        <strain evidence="5">DSM 14684 / CIP 108061 / JCM 11494 / NBRC 100937 / ID131577</strain>
    </source>
</reference>
<dbReference type="EC" id="3.5.2.9" evidence="4"/>
<protein>
    <submittedName>
        <fullName evidence="4">5-oxoprolinase (ATP-hydrolyzing)</fullName>
        <ecNumber evidence="4">3.5.2.9</ecNumber>
    </submittedName>
</protein>
<reference evidence="5" key="2">
    <citation type="submission" date="2010-01" db="EMBL/GenBank/DDBJ databases">
        <title>The complete genome of Conexibacter woesei DSM 14684.</title>
        <authorList>
            <consortium name="US DOE Joint Genome Institute (JGI-PGF)"/>
            <person name="Lucas S."/>
            <person name="Copeland A."/>
            <person name="Lapidus A."/>
            <person name="Glavina del Rio T."/>
            <person name="Dalin E."/>
            <person name="Tice H."/>
            <person name="Bruce D."/>
            <person name="Goodwin L."/>
            <person name="Pitluck S."/>
            <person name="Kyrpides N."/>
            <person name="Mavromatis K."/>
            <person name="Ivanova N."/>
            <person name="Mikhailova N."/>
            <person name="Chertkov O."/>
            <person name="Brettin T."/>
            <person name="Detter J.C."/>
            <person name="Han C."/>
            <person name="Larimer F."/>
            <person name="Land M."/>
            <person name="Hauser L."/>
            <person name="Markowitz V."/>
            <person name="Cheng J.-F."/>
            <person name="Hugenholtz P."/>
            <person name="Woyke T."/>
            <person name="Wu D."/>
            <person name="Pukall R."/>
            <person name="Steenblock K."/>
            <person name="Schneider S."/>
            <person name="Klenk H.-P."/>
            <person name="Eisen J.A."/>
        </authorList>
    </citation>
    <scope>NUCLEOTIDE SEQUENCE [LARGE SCALE GENOMIC DNA]</scope>
    <source>
        <strain evidence="5">DSM 14684 / CIP 108061 / JCM 11494 / NBRC 100937 / ID131577</strain>
    </source>
</reference>
<name>D3F588_CONWI</name>
<keyword evidence="4" id="KW-0378">Hydrolase</keyword>
<dbReference type="Pfam" id="PF05378">
    <property type="entry name" value="Hydant_A_N"/>
    <property type="match status" value="1"/>
</dbReference>
<dbReference type="KEGG" id="cwo:Cwoe_2130"/>
<dbReference type="Pfam" id="PF01968">
    <property type="entry name" value="Hydantoinase_A"/>
    <property type="match status" value="1"/>
</dbReference>
<dbReference type="HOGENOM" id="CLU_002157_1_2_11"/>
<dbReference type="GO" id="GO:0017168">
    <property type="term" value="F:5-oxoprolinase (ATP-hydrolyzing) activity"/>
    <property type="evidence" value="ECO:0007669"/>
    <property type="project" value="UniProtKB-EC"/>
</dbReference>
<dbReference type="AlphaFoldDB" id="D3F588"/>
<feature type="domain" description="Acetophenone carboxylase-like C-terminal" evidence="3">
    <location>
        <begin position="527"/>
        <end position="679"/>
    </location>
</feature>
<dbReference type="OrthoDB" id="9768323at2"/>
<feature type="domain" description="Hydantoinase A/oxoprolinase" evidence="1">
    <location>
        <begin position="206"/>
        <end position="491"/>
    </location>
</feature>
<accession>D3F588</accession>
<dbReference type="InterPro" id="IPR008040">
    <property type="entry name" value="Hydant_A_N"/>
</dbReference>
<dbReference type="Proteomes" id="UP000008229">
    <property type="component" value="Chromosome"/>
</dbReference>
<dbReference type="GO" id="GO:0005829">
    <property type="term" value="C:cytosol"/>
    <property type="evidence" value="ECO:0007669"/>
    <property type="project" value="TreeGrafter"/>
</dbReference>
<evidence type="ECO:0000259" key="3">
    <source>
        <dbReference type="Pfam" id="PF19278"/>
    </source>
</evidence>
<dbReference type="InterPro" id="IPR045079">
    <property type="entry name" value="Oxoprolinase-like"/>
</dbReference>
<organism evidence="4 5">
    <name type="scientific">Conexibacter woesei (strain DSM 14684 / CCUG 47730 / CIP 108061 / JCM 11494 / NBRC 100937 / ID131577)</name>
    <dbReference type="NCBI Taxonomy" id="469383"/>
    <lineage>
        <taxon>Bacteria</taxon>
        <taxon>Bacillati</taxon>
        <taxon>Actinomycetota</taxon>
        <taxon>Thermoleophilia</taxon>
        <taxon>Solirubrobacterales</taxon>
        <taxon>Conexibacteraceae</taxon>
        <taxon>Conexibacter</taxon>
    </lineage>
</organism>
<keyword evidence="5" id="KW-1185">Reference proteome</keyword>
<dbReference type="STRING" id="469383.Cwoe_2130"/>
<evidence type="ECO:0000259" key="2">
    <source>
        <dbReference type="Pfam" id="PF05378"/>
    </source>
</evidence>
<dbReference type="InterPro" id="IPR049517">
    <property type="entry name" value="ACX-like_C"/>
</dbReference>
<dbReference type="Pfam" id="PF19278">
    <property type="entry name" value="Hydant_A_C"/>
    <property type="match status" value="1"/>
</dbReference>
<evidence type="ECO:0000259" key="1">
    <source>
        <dbReference type="Pfam" id="PF01968"/>
    </source>
</evidence>
<proteinExistence type="predicted"/>
<dbReference type="GO" id="GO:0006749">
    <property type="term" value="P:glutathione metabolic process"/>
    <property type="evidence" value="ECO:0007669"/>
    <property type="project" value="TreeGrafter"/>
</dbReference>